<dbReference type="Gene3D" id="3.40.50.1820">
    <property type="entry name" value="alpha/beta hydrolase"/>
    <property type="match status" value="1"/>
</dbReference>
<protein>
    <submittedName>
        <fullName evidence="2">Hydrolase or acyltransferase of alpha/beta superfamily protein</fullName>
    </submittedName>
</protein>
<dbReference type="PRINTS" id="PR00111">
    <property type="entry name" value="ABHYDROLASE"/>
</dbReference>
<gene>
    <name evidence="2" type="ORF">GCM10010326_37370</name>
</gene>
<organism evidence="2 3">
    <name type="scientific">Streptomyces xanthochromogenes</name>
    <dbReference type="NCBI Taxonomy" id="67384"/>
    <lineage>
        <taxon>Bacteria</taxon>
        <taxon>Bacillati</taxon>
        <taxon>Actinomycetota</taxon>
        <taxon>Actinomycetes</taxon>
        <taxon>Kitasatosporales</taxon>
        <taxon>Streptomycetaceae</taxon>
        <taxon>Streptomyces</taxon>
    </lineage>
</organism>
<dbReference type="SUPFAM" id="SSF53474">
    <property type="entry name" value="alpha/beta-Hydrolases"/>
    <property type="match status" value="1"/>
</dbReference>
<proteinExistence type="predicted"/>
<dbReference type="RefSeq" id="WP_190027676.1">
    <property type="nucleotide sequence ID" value="NZ_BMUU01000006.1"/>
</dbReference>
<dbReference type="GO" id="GO:0016787">
    <property type="term" value="F:hydrolase activity"/>
    <property type="evidence" value="ECO:0007669"/>
    <property type="project" value="UniProtKB-KW"/>
</dbReference>
<dbReference type="GO" id="GO:0016746">
    <property type="term" value="F:acyltransferase activity"/>
    <property type="evidence" value="ECO:0007669"/>
    <property type="project" value="UniProtKB-KW"/>
</dbReference>
<keyword evidence="2" id="KW-0808">Transferase</keyword>
<dbReference type="Pfam" id="PF12697">
    <property type="entry name" value="Abhydrolase_6"/>
    <property type="match status" value="1"/>
</dbReference>
<dbReference type="InterPro" id="IPR000073">
    <property type="entry name" value="AB_hydrolase_1"/>
</dbReference>
<dbReference type="EMBL" id="BMUU01000006">
    <property type="protein sequence ID" value="GGY39955.1"/>
    <property type="molecule type" value="Genomic_DNA"/>
</dbReference>
<dbReference type="GeneID" id="96291684"/>
<dbReference type="PANTHER" id="PTHR43798:SF33">
    <property type="entry name" value="HYDROLASE, PUTATIVE (AFU_ORTHOLOGUE AFUA_2G14860)-RELATED"/>
    <property type="match status" value="1"/>
</dbReference>
<feature type="domain" description="AB hydrolase-1" evidence="1">
    <location>
        <begin position="47"/>
        <end position="286"/>
    </location>
</feature>
<dbReference type="PANTHER" id="PTHR43798">
    <property type="entry name" value="MONOACYLGLYCEROL LIPASE"/>
    <property type="match status" value="1"/>
</dbReference>
<accession>A0ABQ3ABM2</accession>
<evidence type="ECO:0000313" key="2">
    <source>
        <dbReference type="EMBL" id="GGY39955.1"/>
    </source>
</evidence>
<dbReference type="Proteomes" id="UP000600946">
    <property type="component" value="Unassembled WGS sequence"/>
</dbReference>
<keyword evidence="3" id="KW-1185">Reference proteome</keyword>
<sequence>MDVIAQAMSAMAPGGLRSHELARGQRVLRWTEAGSGGPTVVLEAASGTPGLTWTPVLSTIAEHTRVIAYDRAGLGASDPAMPVTINSQVDDLTALLSHAGGGTCVLVGHSWGGMLAQLVAWAHPELMAGLVLVDPAHEDFQPWIIRAAESALTWPSRLRRATGSAERSLREQAVREAARKSDDPRVQNLLVEAELACNAHDYQRHTSAAESRLLRTHAPAVRQLRARSELPDVPVVVLSASRGLPKGMRTRWTSLQARIAATAVSGEHIVVPDAAHYIHESRPEAVTTAVLSVVDLVRGGRTPH</sequence>
<comment type="caution">
    <text evidence="2">The sequence shown here is derived from an EMBL/GenBank/DDBJ whole genome shotgun (WGS) entry which is preliminary data.</text>
</comment>
<evidence type="ECO:0000259" key="1">
    <source>
        <dbReference type="Pfam" id="PF12697"/>
    </source>
</evidence>
<name>A0ABQ3ABM2_9ACTN</name>
<keyword evidence="2" id="KW-0012">Acyltransferase</keyword>
<dbReference type="InterPro" id="IPR029058">
    <property type="entry name" value="AB_hydrolase_fold"/>
</dbReference>
<reference evidence="3" key="1">
    <citation type="journal article" date="2019" name="Int. J. Syst. Evol. Microbiol.">
        <title>The Global Catalogue of Microorganisms (GCM) 10K type strain sequencing project: providing services to taxonomists for standard genome sequencing and annotation.</title>
        <authorList>
            <consortium name="The Broad Institute Genomics Platform"/>
            <consortium name="The Broad Institute Genome Sequencing Center for Infectious Disease"/>
            <person name="Wu L."/>
            <person name="Ma J."/>
        </authorList>
    </citation>
    <scope>NUCLEOTIDE SEQUENCE [LARGE SCALE GENOMIC DNA]</scope>
    <source>
        <strain evidence="3">JCM 4594</strain>
    </source>
</reference>
<dbReference type="InterPro" id="IPR050266">
    <property type="entry name" value="AB_hydrolase_sf"/>
</dbReference>
<evidence type="ECO:0000313" key="3">
    <source>
        <dbReference type="Proteomes" id="UP000600946"/>
    </source>
</evidence>
<keyword evidence="2" id="KW-0378">Hydrolase</keyword>